<dbReference type="Gene3D" id="3.40.30.10">
    <property type="entry name" value="Glutaredoxin"/>
    <property type="match status" value="1"/>
</dbReference>
<dbReference type="InterPro" id="IPR036249">
    <property type="entry name" value="Thioredoxin-like_sf"/>
</dbReference>
<dbReference type="Pfam" id="PF00789">
    <property type="entry name" value="UBX"/>
    <property type="match status" value="1"/>
</dbReference>
<reference evidence="5" key="2">
    <citation type="submission" date="2014-05" db="EMBL/GenBank/DDBJ databases">
        <authorList>
            <person name="Aslett A.Martin."/>
            <person name="De Silva Nishadi"/>
        </authorList>
    </citation>
    <scope>NUCLEOTIDE SEQUENCE</scope>
    <source>
        <strain evidence="5">YM</strain>
    </source>
</reference>
<dbReference type="VEuPathDB" id="PlasmoDB:PYYM_0838600"/>
<dbReference type="OrthoDB" id="1026733at2759"/>
<evidence type="ECO:0000256" key="1">
    <source>
        <dbReference type="ARBA" id="ARBA00023054"/>
    </source>
</evidence>
<dbReference type="AlphaFoldDB" id="A0A077Y3Z7"/>
<evidence type="ECO:0000313" key="8">
    <source>
        <dbReference type="Proteomes" id="UP000072904"/>
    </source>
</evidence>
<dbReference type="InterPro" id="IPR050730">
    <property type="entry name" value="UBX_domain-protein"/>
</dbReference>
<dbReference type="GO" id="GO:0036503">
    <property type="term" value="P:ERAD pathway"/>
    <property type="evidence" value="ECO:0007669"/>
    <property type="project" value="TreeGrafter"/>
</dbReference>
<dbReference type="SMART" id="SM00594">
    <property type="entry name" value="UAS"/>
    <property type="match status" value="1"/>
</dbReference>
<evidence type="ECO:0000313" key="5">
    <source>
        <dbReference type="EMBL" id="CDU17748.1"/>
    </source>
</evidence>
<feature type="compositionally biased region" description="Basic and acidic residues" evidence="3">
    <location>
        <begin position="40"/>
        <end position="79"/>
    </location>
</feature>
<dbReference type="InterPro" id="IPR029071">
    <property type="entry name" value="Ubiquitin-like_domsf"/>
</dbReference>
<evidence type="ECO:0000259" key="4">
    <source>
        <dbReference type="PROSITE" id="PS50033"/>
    </source>
</evidence>
<dbReference type="EMBL" id="LM993662">
    <property type="protein sequence ID" value="VTZ77776.1"/>
    <property type="molecule type" value="Genomic_DNA"/>
</dbReference>
<sequence length="458" mass="53542">MDNKTKLIMGKFENEDEEKRLVEMCNENLEESELRKRKGNDKTESGSDRKGNDKAESGSDRKGNDKAESGSDRKGNDKVYKRDENNNIVRSHFFVMLNNVGGFICPLFRNVYNMIASCFNLVSSYILSSCNKNSFIVYFEEKYGKNHVEFFNGTLKDAINKSQKEDKLLLLYLHIDNDESEYFCKNIYTNIEIISFFENNCILYAQDISKHPFIELHDKINIYMFPQISILLTYASNIKELSVIYGQPSVNDIIQSIIECIEKADAEKKKAEKIKAEKIKAEKNILAGRNVSETVYRDRLLREEQDREYQEALKKDKAILEEKKKKENEKLLKIEKKKNYIKDIKNKRNEKSKKFPLNIESNDKITKILLRLPNGIKVQNHFSNNHTLRDIYDWAECCDILESDQTKKQNIHIPYKFELICGHTKYVLKNSTDPIKDFDLYPNAVLNMKSLDQSDNEE</sequence>
<dbReference type="GeneID" id="3791009"/>
<evidence type="ECO:0000256" key="2">
    <source>
        <dbReference type="SAM" id="Coils"/>
    </source>
</evidence>
<dbReference type="InterPro" id="IPR006577">
    <property type="entry name" value="UAS"/>
</dbReference>
<dbReference type="KEGG" id="pyo:PY17X_0838900"/>
<feature type="coiled-coil region" evidence="2">
    <location>
        <begin position="309"/>
        <end position="354"/>
    </location>
</feature>
<reference evidence="6" key="4">
    <citation type="submission" date="2019-05" db="EMBL/GenBank/DDBJ databases">
        <authorList>
            <consortium name="Pathogen Informatics"/>
        </authorList>
    </citation>
    <scope>NUCLEOTIDE SEQUENCE</scope>
    <source>
        <strain evidence="6">17X</strain>
    </source>
</reference>
<dbReference type="PANTHER" id="PTHR23322:SF1">
    <property type="entry name" value="FAS-ASSOCIATED FACTOR 2"/>
    <property type="match status" value="1"/>
</dbReference>
<dbReference type="Gene3D" id="3.10.20.90">
    <property type="entry name" value="Phosphatidylinositol 3-kinase Catalytic Subunit, Chain A, domain 1"/>
    <property type="match status" value="1"/>
</dbReference>
<name>A0A077Y3Z7_PLAYE</name>
<dbReference type="InterPro" id="IPR001012">
    <property type="entry name" value="UBX_dom"/>
</dbReference>
<organism evidence="5 8">
    <name type="scientific">Plasmodium yoelii</name>
    <dbReference type="NCBI Taxonomy" id="5861"/>
    <lineage>
        <taxon>Eukaryota</taxon>
        <taxon>Sar</taxon>
        <taxon>Alveolata</taxon>
        <taxon>Apicomplexa</taxon>
        <taxon>Aconoidasida</taxon>
        <taxon>Haemosporida</taxon>
        <taxon>Plasmodiidae</taxon>
        <taxon>Plasmodium</taxon>
        <taxon>Plasmodium (Vinckeia)</taxon>
    </lineage>
</organism>
<proteinExistence type="predicted"/>
<dbReference type="RefSeq" id="XP_725670.2">
    <property type="nucleotide sequence ID" value="XM_720577.2"/>
</dbReference>
<feature type="domain" description="UBX" evidence="4">
    <location>
        <begin position="361"/>
        <end position="448"/>
    </location>
</feature>
<dbReference type="VEuPathDB" id="PlasmoDB:PY05236"/>
<dbReference type="VEuPathDB" id="PlasmoDB:PY17X_0838900"/>
<dbReference type="OMA" id="YFCESIF"/>
<accession>A0A077Y3Z7</accession>
<dbReference type="SUPFAM" id="SSF54236">
    <property type="entry name" value="Ubiquitin-like"/>
    <property type="match status" value="1"/>
</dbReference>
<gene>
    <name evidence="6" type="ORF">PY17X_0838900</name>
    <name evidence="5" type="ORF">PYYM_0838600</name>
</gene>
<evidence type="ECO:0000313" key="7">
    <source>
        <dbReference type="Proteomes" id="UP000072874"/>
    </source>
</evidence>
<feature type="region of interest" description="Disordered" evidence="3">
    <location>
        <begin position="28"/>
        <end position="79"/>
    </location>
</feature>
<reference evidence="6" key="3">
    <citation type="submission" date="2014-05" db="EMBL/GenBank/DDBJ databases">
        <authorList>
            <person name="Aslett M.A."/>
            <person name="De Silva N."/>
        </authorList>
    </citation>
    <scope>NUCLEOTIDE SEQUENCE</scope>
    <source>
        <strain evidence="6">17X</strain>
    </source>
</reference>
<reference evidence="7 8" key="1">
    <citation type="journal article" date="2014" name="BMC Biol.">
        <title>A comprehensive evaluation of rodent malaria parasite genomes and gene expression.</title>
        <authorList>
            <person name="Otto T.D."/>
            <person name="Bohme U."/>
            <person name="Jackson A.P."/>
            <person name="Hunt M."/>
            <person name="Franke-Fayard B."/>
            <person name="Hoeijmakers W.A."/>
            <person name="Religa A.A."/>
            <person name="Robertson L."/>
            <person name="Sanders M."/>
            <person name="Ogun S.A."/>
            <person name="Cunningham D."/>
            <person name="Erhart A."/>
            <person name="Billker O."/>
            <person name="Khan S.M."/>
            <person name="Stunnenberg H.G."/>
            <person name="Langhorne J."/>
            <person name="Holder A.A."/>
            <person name="Waters A.P."/>
            <person name="Newbold C.I."/>
            <person name="Pain A."/>
            <person name="Berriman M."/>
            <person name="Janse C.J."/>
        </authorList>
    </citation>
    <scope>NUCLEOTIDE SEQUENCE [LARGE SCALE GENOMIC DNA]</scope>
    <source>
        <strain evidence="6 7">17X</strain>
        <strain evidence="5 8">YM</strain>
    </source>
</reference>
<dbReference type="Pfam" id="PF21021">
    <property type="entry name" value="FAF1"/>
    <property type="match status" value="1"/>
</dbReference>
<keyword evidence="1 2" id="KW-0175">Coiled coil</keyword>
<dbReference type="PROSITE" id="PS50033">
    <property type="entry name" value="UBX"/>
    <property type="match status" value="1"/>
</dbReference>
<evidence type="ECO:0000313" key="6">
    <source>
        <dbReference type="EMBL" id="VTZ77776.1"/>
    </source>
</evidence>
<dbReference type="VEuPathDB" id="PlasmoDB:Py17XNL_000801942"/>
<protein>
    <submittedName>
        <fullName evidence="6">UBX domain-containing protein, putative</fullName>
    </submittedName>
</protein>
<dbReference type="SUPFAM" id="SSF52833">
    <property type="entry name" value="Thioredoxin-like"/>
    <property type="match status" value="1"/>
</dbReference>
<dbReference type="GO" id="GO:0043130">
    <property type="term" value="F:ubiquitin binding"/>
    <property type="evidence" value="ECO:0007669"/>
    <property type="project" value="TreeGrafter"/>
</dbReference>
<dbReference type="CDD" id="cd01767">
    <property type="entry name" value="UBX"/>
    <property type="match status" value="1"/>
</dbReference>
<dbReference type="Proteomes" id="UP000072874">
    <property type="component" value="Chromosome 8"/>
</dbReference>
<dbReference type="EMBL" id="LK934636">
    <property type="protein sequence ID" value="CDU17748.1"/>
    <property type="molecule type" value="Genomic_DNA"/>
</dbReference>
<dbReference type="InterPro" id="IPR049483">
    <property type="entry name" value="FAF1_2-like_UAS"/>
</dbReference>
<dbReference type="PANTHER" id="PTHR23322">
    <property type="entry name" value="FAS-ASSOCIATED PROTEIN"/>
    <property type="match status" value="1"/>
</dbReference>
<dbReference type="GO" id="GO:0005783">
    <property type="term" value="C:endoplasmic reticulum"/>
    <property type="evidence" value="ECO:0007669"/>
    <property type="project" value="TreeGrafter"/>
</dbReference>
<dbReference type="Proteomes" id="UP000072904">
    <property type="component" value="Chromosome 8"/>
</dbReference>
<evidence type="ECO:0000256" key="3">
    <source>
        <dbReference type="SAM" id="MobiDB-lite"/>
    </source>
</evidence>